<organism evidence="1">
    <name type="scientific">hydrothermal vent metagenome</name>
    <dbReference type="NCBI Taxonomy" id="652676"/>
    <lineage>
        <taxon>unclassified sequences</taxon>
        <taxon>metagenomes</taxon>
        <taxon>ecological metagenomes</taxon>
    </lineage>
</organism>
<gene>
    <name evidence="1" type="ORF">MNBD_ALPHA06-1969</name>
</gene>
<dbReference type="Pfam" id="PF13531">
    <property type="entry name" value="SBP_bac_11"/>
    <property type="match status" value="1"/>
</dbReference>
<dbReference type="NCBIfam" id="TIGR01256">
    <property type="entry name" value="modA"/>
    <property type="match status" value="1"/>
</dbReference>
<dbReference type="Gene3D" id="3.40.190.10">
    <property type="entry name" value="Periplasmic binding protein-like II"/>
    <property type="match status" value="2"/>
</dbReference>
<proteinExistence type="predicted"/>
<reference evidence="1" key="1">
    <citation type="submission" date="2018-06" db="EMBL/GenBank/DDBJ databases">
        <authorList>
            <person name="Zhirakovskaya E."/>
        </authorList>
    </citation>
    <scope>NUCLEOTIDE SEQUENCE</scope>
</reference>
<accession>A0A3B0SQ00</accession>
<name>A0A3B0SQ00_9ZZZZ</name>
<protein>
    <recommendedName>
        <fullName evidence="2">Molybdate ABC transporter substrate-binding protein</fullName>
    </recommendedName>
</protein>
<dbReference type="InterPro" id="IPR005950">
    <property type="entry name" value="ModA"/>
</dbReference>
<evidence type="ECO:0008006" key="2">
    <source>
        <dbReference type="Google" id="ProtNLM"/>
    </source>
</evidence>
<dbReference type="AlphaFoldDB" id="A0A3B0SQ00"/>
<dbReference type="EMBL" id="UOEE01000343">
    <property type="protein sequence ID" value="VAW02649.1"/>
    <property type="molecule type" value="Genomic_DNA"/>
</dbReference>
<sequence>MRRLWLFLLLVPILSCAPPKTPRFYIASASSFAPPLIALTQQINETCQVAIRISFGSTGKLVAQMGIGGPHQLMISADTALSHKLAQMRPDIVIESPFVRSPMAYWQPQDLRISDKIAIANPQTAPFGRAAMQVLRAKHPDGVLPDLVTANSASAAFSYVYSGVALAGYVPLSMLMNTDIPAEEYQVIEPTLYAPILLQNIQLKSGPKTDCVINFLANAELSKFGYQAP</sequence>
<evidence type="ECO:0000313" key="1">
    <source>
        <dbReference type="EMBL" id="VAW02649.1"/>
    </source>
</evidence>
<dbReference type="SUPFAM" id="SSF53850">
    <property type="entry name" value="Periplasmic binding protein-like II"/>
    <property type="match status" value="1"/>
</dbReference>
<dbReference type="GO" id="GO:0015689">
    <property type="term" value="P:molybdate ion transport"/>
    <property type="evidence" value="ECO:0007669"/>
    <property type="project" value="InterPro"/>
</dbReference>